<dbReference type="InParanoid" id="A0A1X2H7M0"/>
<name>A0A1X2H7M0_SYNRA</name>
<dbReference type="EMBL" id="MCGN01000007">
    <property type="protein sequence ID" value="ORY94532.1"/>
    <property type="molecule type" value="Genomic_DNA"/>
</dbReference>
<organism evidence="2 3">
    <name type="scientific">Syncephalastrum racemosum</name>
    <name type="common">Filamentous fungus</name>
    <dbReference type="NCBI Taxonomy" id="13706"/>
    <lineage>
        <taxon>Eukaryota</taxon>
        <taxon>Fungi</taxon>
        <taxon>Fungi incertae sedis</taxon>
        <taxon>Mucoromycota</taxon>
        <taxon>Mucoromycotina</taxon>
        <taxon>Mucoromycetes</taxon>
        <taxon>Mucorales</taxon>
        <taxon>Syncephalastraceae</taxon>
        <taxon>Syncephalastrum</taxon>
    </lineage>
</organism>
<evidence type="ECO:0000313" key="2">
    <source>
        <dbReference type="EMBL" id="ORY94532.1"/>
    </source>
</evidence>
<dbReference type="InterPro" id="IPR036691">
    <property type="entry name" value="Endo/exonu/phosph_ase_sf"/>
</dbReference>
<dbReference type="SUPFAM" id="SSF56219">
    <property type="entry name" value="DNase I-like"/>
    <property type="match status" value="1"/>
</dbReference>
<dbReference type="Gene3D" id="3.60.10.10">
    <property type="entry name" value="Endonuclease/exonuclease/phosphatase"/>
    <property type="match status" value="1"/>
</dbReference>
<comment type="caution">
    <text evidence="2">The sequence shown here is derived from an EMBL/GenBank/DDBJ whole genome shotgun (WGS) entry which is preliminary data.</text>
</comment>
<proteinExistence type="predicted"/>
<dbReference type="AlphaFoldDB" id="A0A1X2H7M0"/>
<gene>
    <name evidence="2" type="ORF">BCR43DRAFT_516194</name>
</gene>
<protein>
    <recommendedName>
        <fullName evidence="4">Endonuclease/exonuclease/phosphatase domain-containing protein</fullName>
    </recommendedName>
</protein>
<evidence type="ECO:0000313" key="3">
    <source>
        <dbReference type="Proteomes" id="UP000242180"/>
    </source>
</evidence>
<dbReference type="STRING" id="13706.A0A1X2H7M0"/>
<accession>A0A1X2H7M0</accession>
<feature type="region of interest" description="Disordered" evidence="1">
    <location>
        <begin position="1"/>
        <end position="21"/>
    </location>
</feature>
<sequence>MRVDEHGKPIDRNGNPTQRHKAEGGLSFFVRPKFPHHIGQYKLYGLYLPPSLRDRDAAQVYKTLPVDDHTLVLGDLNIRLGPFTGDTRSNTRHTTFHEWLTTQGMTLWNVPLAFGKPTLDGIRGTSIIEFLFQRKINFANPSLTIRDDLPLSSYHFLCEFEFEMTSPSPPLPDATAARRQWRLHHLAQPRVVSRPLRCIRITPPPPHLNAPMADEPASPDTIEMLASELNEAIYHGLDNSVGKSKPRPQRLELEHEAGRQDLDVGIHKAQQDSWRTFCDKSSRPNSVNCSRALLISSSGCGFLGIKTAYDSANRLIIWENLRHRVSPALLRLLQNLFDDIHIQFHCSARPTPSSISESPRLYSQPAAEDGSSLSLGRWQTLWPAMLSLLRRIDQVTSEGDFESEPPAGKLL</sequence>
<dbReference type="OrthoDB" id="2272068at2759"/>
<evidence type="ECO:0000256" key="1">
    <source>
        <dbReference type="SAM" id="MobiDB-lite"/>
    </source>
</evidence>
<reference evidence="2 3" key="1">
    <citation type="submission" date="2016-07" db="EMBL/GenBank/DDBJ databases">
        <title>Pervasive Adenine N6-methylation of Active Genes in Fungi.</title>
        <authorList>
            <consortium name="DOE Joint Genome Institute"/>
            <person name="Mondo S.J."/>
            <person name="Dannebaum R.O."/>
            <person name="Kuo R.C."/>
            <person name="Labutti K."/>
            <person name="Haridas S."/>
            <person name="Kuo A."/>
            <person name="Salamov A."/>
            <person name="Ahrendt S.R."/>
            <person name="Lipzen A."/>
            <person name="Sullivan W."/>
            <person name="Andreopoulos W.B."/>
            <person name="Clum A."/>
            <person name="Lindquist E."/>
            <person name="Daum C."/>
            <person name="Ramamoorthy G.K."/>
            <person name="Gryganskyi A."/>
            <person name="Culley D."/>
            <person name="Magnuson J.K."/>
            <person name="James T.Y."/>
            <person name="O'Malley M.A."/>
            <person name="Stajich J.E."/>
            <person name="Spatafora J.W."/>
            <person name="Visel A."/>
            <person name="Grigoriev I.V."/>
        </authorList>
    </citation>
    <scope>NUCLEOTIDE SEQUENCE [LARGE SCALE GENOMIC DNA]</scope>
    <source>
        <strain evidence="2 3">NRRL 2496</strain>
    </source>
</reference>
<evidence type="ECO:0008006" key="4">
    <source>
        <dbReference type="Google" id="ProtNLM"/>
    </source>
</evidence>
<keyword evidence="3" id="KW-1185">Reference proteome</keyword>
<feature type="compositionally biased region" description="Basic and acidic residues" evidence="1">
    <location>
        <begin position="1"/>
        <end position="11"/>
    </location>
</feature>
<dbReference type="Proteomes" id="UP000242180">
    <property type="component" value="Unassembled WGS sequence"/>
</dbReference>